<comment type="caution">
    <text evidence="1">The sequence shown here is derived from an EMBL/GenBank/DDBJ whole genome shotgun (WGS) entry which is preliminary data.</text>
</comment>
<protein>
    <submittedName>
        <fullName evidence="1">Uncharacterized protein</fullName>
    </submittedName>
</protein>
<dbReference type="AlphaFoldDB" id="A0A1Y2C4T9"/>
<accession>A0A1Y2C4T9</accession>
<reference evidence="1 2" key="1">
    <citation type="submission" date="2016-07" db="EMBL/GenBank/DDBJ databases">
        <title>Pervasive Adenine N6-methylation of Active Genes in Fungi.</title>
        <authorList>
            <consortium name="DOE Joint Genome Institute"/>
            <person name="Mondo S.J."/>
            <person name="Dannebaum R.O."/>
            <person name="Kuo R.C."/>
            <person name="Labutti K."/>
            <person name="Haridas S."/>
            <person name="Kuo A."/>
            <person name="Salamov A."/>
            <person name="Ahrendt S.R."/>
            <person name="Lipzen A."/>
            <person name="Sullivan W."/>
            <person name="Andreopoulos W.B."/>
            <person name="Clum A."/>
            <person name="Lindquist E."/>
            <person name="Daum C."/>
            <person name="Ramamoorthy G.K."/>
            <person name="Gryganskyi A."/>
            <person name="Culley D."/>
            <person name="Magnuson J.K."/>
            <person name="James T.Y."/>
            <person name="O'Malley M.A."/>
            <person name="Stajich J.E."/>
            <person name="Spatafora J.W."/>
            <person name="Visel A."/>
            <person name="Grigoriev I.V."/>
        </authorList>
    </citation>
    <scope>NUCLEOTIDE SEQUENCE [LARGE SCALE GENOMIC DNA]</scope>
    <source>
        <strain evidence="1 2">JEL800</strain>
    </source>
</reference>
<keyword evidence="2" id="KW-1185">Reference proteome</keyword>
<gene>
    <name evidence="1" type="ORF">BCR33DRAFT_718954</name>
</gene>
<name>A0A1Y2C4T9_9FUNG</name>
<sequence length="62" mass="6707">MFNLFGKKTNSAPEGEIATTIIEVATNSSLPEVDWPSVFSVVESIKGFYSTNTPNEGCVHTL</sequence>
<evidence type="ECO:0000313" key="1">
    <source>
        <dbReference type="EMBL" id="ORY41335.1"/>
    </source>
</evidence>
<dbReference type="OrthoDB" id="10255964at2759"/>
<organism evidence="1 2">
    <name type="scientific">Rhizoclosmatium globosum</name>
    <dbReference type="NCBI Taxonomy" id="329046"/>
    <lineage>
        <taxon>Eukaryota</taxon>
        <taxon>Fungi</taxon>
        <taxon>Fungi incertae sedis</taxon>
        <taxon>Chytridiomycota</taxon>
        <taxon>Chytridiomycota incertae sedis</taxon>
        <taxon>Chytridiomycetes</taxon>
        <taxon>Chytridiales</taxon>
        <taxon>Chytriomycetaceae</taxon>
        <taxon>Rhizoclosmatium</taxon>
    </lineage>
</organism>
<proteinExistence type="predicted"/>
<feature type="non-terminal residue" evidence="1">
    <location>
        <position position="62"/>
    </location>
</feature>
<evidence type="ECO:0000313" key="2">
    <source>
        <dbReference type="Proteomes" id="UP000193642"/>
    </source>
</evidence>
<dbReference type="Proteomes" id="UP000193642">
    <property type="component" value="Unassembled WGS sequence"/>
</dbReference>
<dbReference type="EMBL" id="MCGO01000032">
    <property type="protein sequence ID" value="ORY41335.1"/>
    <property type="molecule type" value="Genomic_DNA"/>
</dbReference>